<evidence type="ECO:0000313" key="4">
    <source>
        <dbReference type="Proteomes" id="UP000186400"/>
    </source>
</evidence>
<feature type="signal peptide" evidence="2">
    <location>
        <begin position="1"/>
        <end position="33"/>
    </location>
</feature>
<evidence type="ECO:0000256" key="2">
    <source>
        <dbReference type="SAM" id="SignalP"/>
    </source>
</evidence>
<keyword evidence="4" id="KW-1185">Reference proteome</keyword>
<name>A0A1N6N795_9SPIO</name>
<gene>
    <name evidence="3" type="ORF">SAMN05920897_10189</name>
</gene>
<dbReference type="STRING" id="159291.SAMN05920897_10189"/>
<dbReference type="OrthoDB" id="9993943at2"/>
<feature type="region of interest" description="Disordered" evidence="1">
    <location>
        <begin position="35"/>
        <end position="55"/>
    </location>
</feature>
<evidence type="ECO:0000256" key="1">
    <source>
        <dbReference type="SAM" id="MobiDB-lite"/>
    </source>
</evidence>
<accession>A0A1N6N795</accession>
<feature type="chain" id="PRO_5013088387" description="Lipoprotein" evidence="2">
    <location>
        <begin position="34"/>
        <end position="371"/>
    </location>
</feature>
<protein>
    <recommendedName>
        <fullName evidence="5">Lipoprotein</fullName>
    </recommendedName>
</protein>
<keyword evidence="2" id="KW-0732">Signal</keyword>
<proteinExistence type="predicted"/>
<sequence length="371" mass="39654">MNQVTKRGWRVTGRLRNAAVMGVVLAAMITAVACDTGTSSSSGPRRQEVPAPPEGVEEASLISDIKAGGTIGVIHFVIEALDEEMSQHTGSVTVDPDGEELKTILKNGGTVSIEFNQFKPTTPDEGFPPDLKGLKLDGTITVEVSIADEEQSLTLSTSTPLETGLEGDISHLSFDDAQLIFTKLPLDGHGEEPRGGSGQVRFGKDGTWHEMSGIVDALRAVSSTGNLIEGILVKRAQALMEDPSKESVTKDSAVLVEWLNREEGKLAIHLDGFRPGDGVTLRGRFDMTITTKDNGDWETIELDGALTIQGHSLGYIGFGAEGAGGLVLGDLKEDAIPGEATGWVITDTRKYDAEKLFRFGRFLEDMGIMGD</sequence>
<dbReference type="RefSeq" id="WP_076487324.1">
    <property type="nucleotide sequence ID" value="NZ_FTMS01000001.1"/>
</dbReference>
<evidence type="ECO:0008006" key="5">
    <source>
        <dbReference type="Google" id="ProtNLM"/>
    </source>
</evidence>
<reference evidence="3 4" key="1">
    <citation type="submission" date="2017-01" db="EMBL/GenBank/DDBJ databases">
        <authorList>
            <person name="Mah S.A."/>
            <person name="Swanson W.J."/>
            <person name="Moy G.W."/>
            <person name="Vacquier V.D."/>
        </authorList>
    </citation>
    <scope>NUCLEOTIDE SEQUENCE [LARGE SCALE GENOMIC DNA]</scope>
    <source>
        <strain evidence="3 4">ASpG1</strain>
    </source>
</reference>
<dbReference type="PROSITE" id="PS51257">
    <property type="entry name" value="PROKAR_LIPOPROTEIN"/>
    <property type="match status" value="1"/>
</dbReference>
<organism evidence="3 4">
    <name type="scientific">Alkalispirochaeta americana</name>
    <dbReference type="NCBI Taxonomy" id="159291"/>
    <lineage>
        <taxon>Bacteria</taxon>
        <taxon>Pseudomonadati</taxon>
        <taxon>Spirochaetota</taxon>
        <taxon>Spirochaetia</taxon>
        <taxon>Spirochaetales</taxon>
        <taxon>Spirochaetaceae</taxon>
        <taxon>Alkalispirochaeta</taxon>
    </lineage>
</organism>
<evidence type="ECO:0000313" key="3">
    <source>
        <dbReference type="EMBL" id="SIP87931.1"/>
    </source>
</evidence>
<dbReference type="Proteomes" id="UP000186400">
    <property type="component" value="Unassembled WGS sequence"/>
</dbReference>
<dbReference type="AlphaFoldDB" id="A0A1N6N795"/>
<dbReference type="EMBL" id="FTMS01000001">
    <property type="protein sequence ID" value="SIP87931.1"/>
    <property type="molecule type" value="Genomic_DNA"/>
</dbReference>